<keyword evidence="13" id="KW-1185">Reference proteome</keyword>
<feature type="compositionally biased region" description="Basic and acidic residues" evidence="10">
    <location>
        <begin position="410"/>
        <end position="420"/>
    </location>
</feature>
<feature type="transmembrane region" description="Helical" evidence="11">
    <location>
        <begin position="146"/>
        <end position="163"/>
    </location>
</feature>
<accession>A0AAD5S9Q1</accession>
<comment type="caution">
    <text evidence="12">The sequence shown here is derived from an EMBL/GenBank/DDBJ whole genome shotgun (WGS) entry which is preliminary data.</text>
</comment>
<evidence type="ECO:0000256" key="7">
    <source>
        <dbReference type="ARBA" id="ARBA00022989"/>
    </source>
</evidence>
<dbReference type="InterPro" id="IPR030183">
    <property type="entry name" value="SLAC/SLAH"/>
</dbReference>
<feature type="compositionally biased region" description="Gly residues" evidence="10">
    <location>
        <begin position="389"/>
        <end position="404"/>
    </location>
</feature>
<dbReference type="GO" id="GO:0008308">
    <property type="term" value="F:voltage-gated monoatomic anion channel activity"/>
    <property type="evidence" value="ECO:0007669"/>
    <property type="project" value="InterPro"/>
</dbReference>
<comment type="similarity">
    <text evidence="3">Belongs to the SLAC1 S-type anion channel family.</text>
</comment>
<comment type="subcellular location">
    <subcellularLocation>
        <location evidence="2">Cell membrane</location>
    </subcellularLocation>
    <subcellularLocation>
        <location evidence="1">Endomembrane system</location>
        <topology evidence="1">Multi-pass membrane protein</topology>
    </subcellularLocation>
</comment>
<evidence type="ECO:0000256" key="5">
    <source>
        <dbReference type="ARBA" id="ARBA00022475"/>
    </source>
</evidence>
<keyword evidence="8" id="KW-0406">Ion transport</keyword>
<evidence type="ECO:0000256" key="3">
    <source>
        <dbReference type="ARBA" id="ARBA00007808"/>
    </source>
</evidence>
<evidence type="ECO:0000313" key="13">
    <source>
        <dbReference type="Proteomes" id="UP001212841"/>
    </source>
</evidence>
<feature type="transmembrane region" description="Helical" evidence="11">
    <location>
        <begin position="184"/>
        <end position="203"/>
    </location>
</feature>
<dbReference type="AlphaFoldDB" id="A0AAD5S9Q1"/>
<feature type="transmembrane region" description="Helical" evidence="11">
    <location>
        <begin position="209"/>
        <end position="232"/>
    </location>
</feature>
<feature type="transmembrane region" description="Helical" evidence="11">
    <location>
        <begin position="119"/>
        <end position="140"/>
    </location>
</feature>
<keyword evidence="4" id="KW-0813">Transport</keyword>
<gene>
    <name evidence="12" type="ORF">HK097_008845</name>
</gene>
<proteinExistence type="inferred from homology"/>
<evidence type="ECO:0000256" key="11">
    <source>
        <dbReference type="SAM" id="Phobius"/>
    </source>
</evidence>
<evidence type="ECO:0000256" key="1">
    <source>
        <dbReference type="ARBA" id="ARBA00004127"/>
    </source>
</evidence>
<keyword evidence="7 11" id="KW-1133">Transmembrane helix</keyword>
<sequence>MPINIHPAAITRSSDPLNPILPIHITSSQSETPQKISKSHLAHLQCSEFGILPALASHSLLFKTLSANTWTNVPPILNLIFWFIAIAGGTVALVAYWLKIWKYPKVVKWEMLHPLRHNDYYLILIGLFLMVLAYPSHYFGQPTLEPIWWILTAMQLGLSAYVYGERLHQVDEIGGNQYGYRNVYPSYLFTLVGWFLSTSLGADANQNELSLWVFLIGSFYWILLYVSLYQNLGRARASMYHTKTGPLLFLIMAPSAVATIAWSKVQGGFKGDGSDGTDNFGLIGRFYFFNSIAAVVLVLRTSRSLLASRSAALPWWASVFPTVAVAMAWIEYYKVIHTPVVRGFTWLFCAIAWVVLVFTIVRIGTATVTGTLVADPVLDKELEYVEAQAGGGSSGETVGAGGNGEEVREEEGSGPHREPL</sequence>
<keyword evidence="6 11" id="KW-0812">Transmembrane</keyword>
<feature type="transmembrane region" description="Helical" evidence="11">
    <location>
        <begin position="311"/>
        <end position="332"/>
    </location>
</feature>
<evidence type="ECO:0000256" key="6">
    <source>
        <dbReference type="ARBA" id="ARBA00022692"/>
    </source>
</evidence>
<evidence type="ECO:0000256" key="4">
    <source>
        <dbReference type="ARBA" id="ARBA00022448"/>
    </source>
</evidence>
<feature type="transmembrane region" description="Helical" evidence="11">
    <location>
        <begin position="282"/>
        <end position="299"/>
    </location>
</feature>
<evidence type="ECO:0000256" key="8">
    <source>
        <dbReference type="ARBA" id="ARBA00023065"/>
    </source>
</evidence>
<dbReference type="GO" id="GO:0005886">
    <property type="term" value="C:plasma membrane"/>
    <property type="evidence" value="ECO:0007669"/>
    <property type="project" value="UniProtKB-SubCell"/>
</dbReference>
<evidence type="ECO:0000256" key="10">
    <source>
        <dbReference type="SAM" id="MobiDB-lite"/>
    </source>
</evidence>
<feature type="transmembrane region" description="Helical" evidence="11">
    <location>
        <begin position="244"/>
        <end position="262"/>
    </location>
</feature>
<dbReference type="PANTHER" id="PTHR31269">
    <property type="entry name" value="S-TYPE ANION CHANNEL SLAH3"/>
    <property type="match status" value="1"/>
</dbReference>
<dbReference type="InterPro" id="IPR038665">
    <property type="entry name" value="Voltage-dep_anion_channel_sf"/>
</dbReference>
<dbReference type="Gene3D" id="1.50.10.150">
    <property type="entry name" value="Voltage-dependent anion channel"/>
    <property type="match status" value="1"/>
</dbReference>
<protein>
    <submittedName>
        <fullName evidence="12">Uncharacterized protein</fullName>
    </submittedName>
</protein>
<evidence type="ECO:0000256" key="9">
    <source>
        <dbReference type="ARBA" id="ARBA00023136"/>
    </source>
</evidence>
<feature type="transmembrane region" description="Helical" evidence="11">
    <location>
        <begin position="344"/>
        <end position="361"/>
    </location>
</feature>
<organism evidence="12 13">
    <name type="scientific">Rhizophlyctis rosea</name>
    <dbReference type="NCBI Taxonomy" id="64517"/>
    <lineage>
        <taxon>Eukaryota</taxon>
        <taxon>Fungi</taxon>
        <taxon>Fungi incertae sedis</taxon>
        <taxon>Chytridiomycota</taxon>
        <taxon>Chytridiomycota incertae sedis</taxon>
        <taxon>Chytridiomycetes</taxon>
        <taxon>Rhizophlyctidales</taxon>
        <taxon>Rhizophlyctidaceae</taxon>
        <taxon>Rhizophlyctis</taxon>
    </lineage>
</organism>
<name>A0AAD5S9Q1_9FUNG</name>
<feature type="region of interest" description="Disordered" evidence="10">
    <location>
        <begin position="387"/>
        <end position="420"/>
    </location>
</feature>
<dbReference type="GO" id="GO:0012505">
    <property type="term" value="C:endomembrane system"/>
    <property type="evidence" value="ECO:0007669"/>
    <property type="project" value="UniProtKB-SubCell"/>
</dbReference>
<dbReference type="Pfam" id="PF03595">
    <property type="entry name" value="SLAC1"/>
    <property type="match status" value="1"/>
</dbReference>
<keyword evidence="9 11" id="KW-0472">Membrane</keyword>
<evidence type="ECO:0000256" key="2">
    <source>
        <dbReference type="ARBA" id="ARBA00004236"/>
    </source>
</evidence>
<dbReference type="InterPro" id="IPR004695">
    <property type="entry name" value="SLAC1/Mae1/Ssu1/TehA"/>
</dbReference>
<dbReference type="PANTHER" id="PTHR31269:SF2">
    <property type="entry name" value="S-TYPE ANION CHANNEL SLAH3"/>
    <property type="match status" value="1"/>
</dbReference>
<feature type="transmembrane region" description="Helical" evidence="11">
    <location>
        <begin position="79"/>
        <end position="98"/>
    </location>
</feature>
<reference evidence="12" key="1">
    <citation type="submission" date="2020-05" db="EMBL/GenBank/DDBJ databases">
        <title>Phylogenomic resolution of chytrid fungi.</title>
        <authorList>
            <person name="Stajich J.E."/>
            <person name="Amses K."/>
            <person name="Simmons R."/>
            <person name="Seto K."/>
            <person name="Myers J."/>
            <person name="Bonds A."/>
            <person name="Quandt C.A."/>
            <person name="Barry K."/>
            <person name="Liu P."/>
            <person name="Grigoriev I."/>
            <person name="Longcore J.E."/>
            <person name="James T.Y."/>
        </authorList>
    </citation>
    <scope>NUCLEOTIDE SEQUENCE</scope>
    <source>
        <strain evidence="12">JEL0318</strain>
    </source>
</reference>
<dbReference type="GO" id="GO:0006873">
    <property type="term" value="P:intracellular monoatomic ion homeostasis"/>
    <property type="evidence" value="ECO:0007669"/>
    <property type="project" value="InterPro"/>
</dbReference>
<dbReference type="EMBL" id="JADGJD010000545">
    <property type="protein sequence ID" value="KAJ3050179.1"/>
    <property type="molecule type" value="Genomic_DNA"/>
</dbReference>
<evidence type="ECO:0000313" key="12">
    <source>
        <dbReference type="EMBL" id="KAJ3050179.1"/>
    </source>
</evidence>
<dbReference type="Proteomes" id="UP001212841">
    <property type="component" value="Unassembled WGS sequence"/>
</dbReference>
<keyword evidence="5" id="KW-1003">Cell membrane</keyword>